<dbReference type="GO" id="GO:0005886">
    <property type="term" value="C:plasma membrane"/>
    <property type="evidence" value="ECO:0007669"/>
    <property type="project" value="UniProtKB-SubCell"/>
</dbReference>
<evidence type="ECO:0000256" key="3">
    <source>
        <dbReference type="ARBA" id="ARBA00022475"/>
    </source>
</evidence>
<dbReference type="EMBL" id="RCZI01000002">
    <property type="protein sequence ID" value="TPG29059.1"/>
    <property type="molecule type" value="Genomic_DNA"/>
</dbReference>
<evidence type="ECO:0000256" key="5">
    <source>
        <dbReference type="ARBA" id="ARBA00022519"/>
    </source>
</evidence>
<keyword evidence="5" id="KW-0997">Cell inner membrane</keyword>
<keyword evidence="3" id="KW-1003">Cell membrane</keyword>
<proteinExistence type="inferred from homology"/>
<evidence type="ECO:0000313" key="14">
    <source>
        <dbReference type="Proteomes" id="UP000319212"/>
    </source>
</evidence>
<dbReference type="InterPro" id="IPR012902">
    <property type="entry name" value="N_methyl_site"/>
</dbReference>
<keyword evidence="7 11" id="KW-1133">Transmembrane helix</keyword>
<sequence>MCYGLPAPADKRCFLTFIATRRVQPASKANGFTLIEAMVVVALVAILAALAVPSFNTMIANQRVGSAAQELQILLQFARADAVYKRAETVVVANGQKWEAKSGAQVLRETAVSDAVTVEPGSANGVQFAVTGNAKPVGNGNSPPYTLKLSSPRATRVHCLSLNGAGLVIQKRVAAGEACP</sequence>
<dbReference type="Pfam" id="PF12019">
    <property type="entry name" value="GspH"/>
    <property type="match status" value="1"/>
</dbReference>
<reference evidence="13 14" key="1">
    <citation type="journal article" date="2019" name="Environ. Microbiol.">
        <title>Species interactions and distinct microbial communities in high Arctic permafrost affected cryosols are associated with the CH4 and CO2 gas fluxes.</title>
        <authorList>
            <person name="Altshuler I."/>
            <person name="Hamel J."/>
            <person name="Turney S."/>
            <person name="Magnuson E."/>
            <person name="Levesque R."/>
            <person name="Greer C."/>
            <person name="Whyte L.G."/>
        </authorList>
    </citation>
    <scope>NUCLEOTIDE SEQUENCE [LARGE SCALE GENOMIC DNA]</scope>
    <source>
        <strain evidence="13 14">S06.C</strain>
    </source>
</reference>
<dbReference type="GO" id="GO:0015627">
    <property type="term" value="C:type II protein secretion system complex"/>
    <property type="evidence" value="ECO:0007669"/>
    <property type="project" value="InterPro"/>
</dbReference>
<comment type="caution">
    <text evidence="13">The sequence shown here is derived from an EMBL/GenBank/DDBJ whole genome shotgun (WGS) entry which is preliminary data.</text>
</comment>
<evidence type="ECO:0000256" key="9">
    <source>
        <dbReference type="ARBA" id="ARBA00025772"/>
    </source>
</evidence>
<feature type="domain" description="General secretion pathway GspH" evidence="12">
    <location>
        <begin position="67"/>
        <end position="166"/>
    </location>
</feature>
<evidence type="ECO:0000256" key="10">
    <source>
        <dbReference type="ARBA" id="ARBA00030775"/>
    </source>
</evidence>
<dbReference type="InterPro" id="IPR022346">
    <property type="entry name" value="T2SS_GspH"/>
</dbReference>
<comment type="similarity">
    <text evidence="9">Belongs to the GSP H family.</text>
</comment>
<keyword evidence="6 11" id="KW-0812">Transmembrane</keyword>
<evidence type="ECO:0000256" key="2">
    <source>
        <dbReference type="ARBA" id="ARBA00021549"/>
    </source>
</evidence>
<dbReference type="SUPFAM" id="SSF54523">
    <property type="entry name" value="Pili subunits"/>
    <property type="match status" value="1"/>
</dbReference>
<dbReference type="NCBIfam" id="TIGR02532">
    <property type="entry name" value="IV_pilin_GFxxxE"/>
    <property type="match status" value="1"/>
</dbReference>
<evidence type="ECO:0000256" key="7">
    <source>
        <dbReference type="ARBA" id="ARBA00022989"/>
    </source>
</evidence>
<evidence type="ECO:0000313" key="13">
    <source>
        <dbReference type="EMBL" id="TPG29059.1"/>
    </source>
</evidence>
<evidence type="ECO:0000256" key="4">
    <source>
        <dbReference type="ARBA" id="ARBA00022481"/>
    </source>
</evidence>
<dbReference type="OrthoDB" id="9180128at2"/>
<dbReference type="InterPro" id="IPR045584">
    <property type="entry name" value="Pilin-like"/>
</dbReference>
<name>A0A502DWL2_9BURK</name>
<evidence type="ECO:0000256" key="11">
    <source>
        <dbReference type="SAM" id="Phobius"/>
    </source>
</evidence>
<evidence type="ECO:0000256" key="1">
    <source>
        <dbReference type="ARBA" id="ARBA00004377"/>
    </source>
</evidence>
<keyword evidence="4" id="KW-0488">Methylation</keyword>
<dbReference type="Gene3D" id="3.30.700.10">
    <property type="entry name" value="Glycoprotein, Type 4 Pilin"/>
    <property type="match status" value="1"/>
</dbReference>
<evidence type="ECO:0000256" key="6">
    <source>
        <dbReference type="ARBA" id="ARBA00022692"/>
    </source>
</evidence>
<organism evidence="13 14">
    <name type="scientific">Variovorax guangxiensis</name>
    <dbReference type="NCBI Taxonomy" id="1775474"/>
    <lineage>
        <taxon>Bacteria</taxon>
        <taxon>Pseudomonadati</taxon>
        <taxon>Pseudomonadota</taxon>
        <taxon>Betaproteobacteria</taxon>
        <taxon>Burkholderiales</taxon>
        <taxon>Comamonadaceae</taxon>
        <taxon>Variovorax</taxon>
    </lineage>
</organism>
<dbReference type="AlphaFoldDB" id="A0A502DWL2"/>
<dbReference type="GO" id="GO:0015628">
    <property type="term" value="P:protein secretion by the type II secretion system"/>
    <property type="evidence" value="ECO:0007669"/>
    <property type="project" value="InterPro"/>
</dbReference>
<keyword evidence="8 11" id="KW-0472">Membrane</keyword>
<protein>
    <recommendedName>
        <fullName evidence="2">Type II secretion system protein H</fullName>
    </recommendedName>
    <alternativeName>
        <fullName evidence="10">General secretion pathway protein H</fullName>
    </alternativeName>
</protein>
<evidence type="ECO:0000256" key="8">
    <source>
        <dbReference type="ARBA" id="ARBA00023136"/>
    </source>
</evidence>
<gene>
    <name evidence="13" type="ORF">EAH82_09850</name>
</gene>
<evidence type="ECO:0000259" key="12">
    <source>
        <dbReference type="Pfam" id="PF12019"/>
    </source>
</evidence>
<comment type="subcellular location">
    <subcellularLocation>
        <location evidence="1">Cell inner membrane</location>
        <topology evidence="1">Single-pass membrane protein</topology>
    </subcellularLocation>
</comment>
<dbReference type="Pfam" id="PF07963">
    <property type="entry name" value="N_methyl"/>
    <property type="match status" value="1"/>
</dbReference>
<dbReference type="Proteomes" id="UP000319212">
    <property type="component" value="Unassembled WGS sequence"/>
</dbReference>
<feature type="transmembrane region" description="Helical" evidence="11">
    <location>
        <begin position="31"/>
        <end position="52"/>
    </location>
</feature>
<accession>A0A502DWL2</accession>